<proteinExistence type="predicted"/>
<name>A0A2I0R073_9FLAO</name>
<dbReference type="EMBL" id="PJNI01000018">
    <property type="protein sequence ID" value="PKR79780.1"/>
    <property type="molecule type" value="Genomic_DNA"/>
</dbReference>
<evidence type="ECO:0000313" key="2">
    <source>
        <dbReference type="Proteomes" id="UP000236654"/>
    </source>
</evidence>
<evidence type="ECO:0000313" key="1">
    <source>
        <dbReference type="EMBL" id="PKR79780.1"/>
    </source>
</evidence>
<organism evidence="1 2">
    <name type="scientific">Brumimicrobium salinarum</name>
    <dbReference type="NCBI Taxonomy" id="2058658"/>
    <lineage>
        <taxon>Bacteria</taxon>
        <taxon>Pseudomonadati</taxon>
        <taxon>Bacteroidota</taxon>
        <taxon>Flavobacteriia</taxon>
        <taxon>Flavobacteriales</taxon>
        <taxon>Crocinitomicaceae</taxon>
        <taxon>Brumimicrobium</taxon>
    </lineage>
</organism>
<dbReference type="RefSeq" id="WP_101335495.1">
    <property type="nucleotide sequence ID" value="NZ_PJNI01000018.1"/>
</dbReference>
<protein>
    <submittedName>
        <fullName evidence="1">Uncharacterized protein</fullName>
    </submittedName>
</protein>
<dbReference type="AlphaFoldDB" id="A0A2I0R073"/>
<dbReference type="Proteomes" id="UP000236654">
    <property type="component" value="Unassembled WGS sequence"/>
</dbReference>
<reference evidence="1 2" key="1">
    <citation type="submission" date="2017-12" db="EMBL/GenBank/DDBJ databases">
        <title>The draft genome sequence of Brumimicrobium saltpan LHR20.</title>
        <authorList>
            <person name="Do Z.-J."/>
            <person name="Luo H.-R."/>
        </authorList>
    </citation>
    <scope>NUCLEOTIDE SEQUENCE [LARGE SCALE GENOMIC DNA]</scope>
    <source>
        <strain evidence="1 2">LHR20</strain>
    </source>
</reference>
<dbReference type="InterPro" id="IPR053810">
    <property type="entry name" value="DUF6952"/>
</dbReference>
<accession>A0A2I0R073</accession>
<keyword evidence="2" id="KW-1185">Reference proteome</keyword>
<comment type="caution">
    <text evidence="1">The sequence shown here is derived from an EMBL/GenBank/DDBJ whole genome shotgun (WGS) entry which is preliminary data.</text>
</comment>
<sequence>MRLPVIRHISNFIEENDEDFVNETIETLENLTELSSMKDEELDVIGELLSNMYGAIEVSKMMREDGVSQKEAANKFMKRVTGSIDT</sequence>
<dbReference type="OrthoDB" id="1149088at2"/>
<dbReference type="Pfam" id="PF22264">
    <property type="entry name" value="DUF6952"/>
    <property type="match status" value="1"/>
</dbReference>
<gene>
    <name evidence="1" type="ORF">CW751_13180</name>
</gene>